<reference evidence="1 2" key="1">
    <citation type="submission" date="2021-01" db="EMBL/GenBank/DDBJ databases">
        <title>Whole genome shotgun sequence of Asanoa siamensis NBRC 107932.</title>
        <authorList>
            <person name="Komaki H."/>
            <person name="Tamura T."/>
        </authorList>
    </citation>
    <scope>NUCLEOTIDE SEQUENCE [LARGE SCALE GENOMIC DNA]</scope>
    <source>
        <strain evidence="1 2">NBRC 107932</strain>
    </source>
</reference>
<evidence type="ECO:0000313" key="2">
    <source>
        <dbReference type="Proteomes" id="UP000604117"/>
    </source>
</evidence>
<name>A0ABQ4CX41_9ACTN</name>
<evidence type="ECO:0000313" key="1">
    <source>
        <dbReference type="EMBL" id="GIF75844.1"/>
    </source>
</evidence>
<accession>A0ABQ4CX41</accession>
<dbReference type="Proteomes" id="UP000604117">
    <property type="component" value="Unassembled WGS sequence"/>
</dbReference>
<comment type="caution">
    <text evidence="1">The sequence shown here is derived from an EMBL/GenBank/DDBJ whole genome shotgun (WGS) entry which is preliminary data.</text>
</comment>
<proteinExistence type="predicted"/>
<sequence length="54" mass="6296">MLRDGRPWLRVETEDRYDTGRTTVKTTGLQVDVPKKTNQVFRYDPLTGMLRAGR</sequence>
<keyword evidence="2" id="KW-1185">Reference proteome</keyword>
<gene>
    <name evidence="1" type="ORF">Asi02nite_53620</name>
</gene>
<dbReference type="EMBL" id="BONE01000049">
    <property type="protein sequence ID" value="GIF75844.1"/>
    <property type="molecule type" value="Genomic_DNA"/>
</dbReference>
<organism evidence="1 2">
    <name type="scientific">Asanoa siamensis</name>
    <dbReference type="NCBI Taxonomy" id="926357"/>
    <lineage>
        <taxon>Bacteria</taxon>
        <taxon>Bacillati</taxon>
        <taxon>Actinomycetota</taxon>
        <taxon>Actinomycetes</taxon>
        <taxon>Micromonosporales</taxon>
        <taxon>Micromonosporaceae</taxon>
        <taxon>Asanoa</taxon>
    </lineage>
</organism>
<protein>
    <recommendedName>
        <fullName evidence="3">YD repeat-containing protein</fullName>
    </recommendedName>
</protein>
<dbReference type="RefSeq" id="WP_203716684.1">
    <property type="nucleotide sequence ID" value="NZ_BONE01000049.1"/>
</dbReference>
<evidence type="ECO:0008006" key="3">
    <source>
        <dbReference type="Google" id="ProtNLM"/>
    </source>
</evidence>